<dbReference type="Proteomes" id="UP000078348">
    <property type="component" value="Unassembled WGS sequence"/>
</dbReference>
<feature type="repeat" description="WD" evidence="4">
    <location>
        <begin position="63"/>
        <end position="91"/>
    </location>
</feature>
<dbReference type="PROSITE" id="PS50294">
    <property type="entry name" value="WD_REPEATS_REGION"/>
    <property type="match status" value="1"/>
</dbReference>
<organism evidence="5 6">
    <name type="scientific">Blastocystis sp. subtype 1 (strain ATCC 50177 / NandII)</name>
    <dbReference type="NCBI Taxonomy" id="478820"/>
    <lineage>
        <taxon>Eukaryota</taxon>
        <taxon>Sar</taxon>
        <taxon>Stramenopiles</taxon>
        <taxon>Bigyra</taxon>
        <taxon>Opalozoa</taxon>
        <taxon>Opalinata</taxon>
        <taxon>Blastocystidae</taxon>
        <taxon>Blastocystis</taxon>
    </lineage>
</organism>
<evidence type="ECO:0000256" key="1">
    <source>
        <dbReference type="ARBA" id="ARBA00007253"/>
    </source>
</evidence>
<dbReference type="InterPro" id="IPR015943">
    <property type="entry name" value="WD40/YVTN_repeat-like_dom_sf"/>
</dbReference>
<comment type="caution">
    <text evidence="5">The sequence shown here is derived from an EMBL/GenBank/DDBJ whole genome shotgun (WGS) entry which is preliminary data.</text>
</comment>
<sequence>MEQFRENFEEEVTDVAFSPANYWIAVATTKEIVIYDLEKKEKVASVAPEFPKMGKKGTMPSCTCLCWSMDGASLFTGYTDNVIRVWEVKPM</sequence>
<dbReference type="STRING" id="478820.A0A196SF86"/>
<evidence type="ECO:0000256" key="4">
    <source>
        <dbReference type="PROSITE-ProRule" id="PRU00221"/>
    </source>
</evidence>
<keyword evidence="6" id="KW-1185">Reference proteome</keyword>
<dbReference type="InterPro" id="IPR045223">
    <property type="entry name" value="RACK1-like"/>
</dbReference>
<dbReference type="EMBL" id="LXWW01000121">
    <property type="protein sequence ID" value="OAO15730.1"/>
    <property type="molecule type" value="Genomic_DNA"/>
</dbReference>
<evidence type="ECO:0000313" key="5">
    <source>
        <dbReference type="EMBL" id="OAO15730.1"/>
    </source>
</evidence>
<dbReference type="PANTHER" id="PTHR19868">
    <property type="entry name" value="RECEPTOR FOR ACTIVATED PROTEIN KINASE C RACK1"/>
    <property type="match status" value="1"/>
</dbReference>
<dbReference type="PROSITE" id="PS50082">
    <property type="entry name" value="WD_REPEATS_2"/>
    <property type="match status" value="1"/>
</dbReference>
<evidence type="ECO:0000256" key="3">
    <source>
        <dbReference type="ARBA" id="ARBA00022737"/>
    </source>
</evidence>
<evidence type="ECO:0000313" key="6">
    <source>
        <dbReference type="Proteomes" id="UP000078348"/>
    </source>
</evidence>
<dbReference type="Pfam" id="PF00400">
    <property type="entry name" value="WD40"/>
    <property type="match status" value="2"/>
</dbReference>
<dbReference type="OrthoDB" id="7875889at2759"/>
<protein>
    <submittedName>
        <fullName evidence="5">Guanine nucleotide-binding protein subunit beta-like protein</fullName>
    </submittedName>
</protein>
<dbReference type="InterPro" id="IPR019775">
    <property type="entry name" value="WD40_repeat_CS"/>
</dbReference>
<reference evidence="5 6" key="1">
    <citation type="submission" date="2016-05" db="EMBL/GenBank/DDBJ databases">
        <title>Nuclear genome of Blastocystis sp. subtype 1 NandII.</title>
        <authorList>
            <person name="Gentekaki E."/>
            <person name="Curtis B."/>
            <person name="Stairs C."/>
            <person name="Eme L."/>
            <person name="Herman E."/>
            <person name="Klimes V."/>
            <person name="Arias M.C."/>
            <person name="Elias M."/>
            <person name="Hilliou F."/>
            <person name="Klute M."/>
            <person name="Malik S.-B."/>
            <person name="Pightling A."/>
            <person name="Rachubinski R."/>
            <person name="Salas D."/>
            <person name="Schlacht A."/>
            <person name="Suga H."/>
            <person name="Archibald J."/>
            <person name="Ball S.G."/>
            <person name="Clark G."/>
            <person name="Dacks J."/>
            <person name="Van Der Giezen M."/>
            <person name="Tsaousis A."/>
            <person name="Roger A."/>
        </authorList>
    </citation>
    <scope>NUCLEOTIDE SEQUENCE [LARGE SCALE GENOMIC DNA]</scope>
    <source>
        <strain evidence="6">ATCC 50177 / NandII</strain>
    </source>
</reference>
<keyword evidence="2 4" id="KW-0853">WD repeat</keyword>
<name>A0A196SF86_BLAHN</name>
<dbReference type="SUPFAM" id="SSF117289">
    <property type="entry name" value="Nucleoporin domain"/>
    <property type="match status" value="1"/>
</dbReference>
<dbReference type="Gene3D" id="2.130.10.10">
    <property type="entry name" value="YVTN repeat-like/Quinoprotein amine dehydrogenase"/>
    <property type="match status" value="1"/>
</dbReference>
<dbReference type="PROSITE" id="PS00678">
    <property type="entry name" value="WD_REPEATS_1"/>
    <property type="match status" value="1"/>
</dbReference>
<proteinExistence type="inferred from homology"/>
<gene>
    <name evidence="5" type="ORF">AV274_2581</name>
</gene>
<keyword evidence="3" id="KW-0677">Repeat</keyword>
<evidence type="ECO:0000256" key="2">
    <source>
        <dbReference type="ARBA" id="ARBA00022574"/>
    </source>
</evidence>
<dbReference type="InterPro" id="IPR001680">
    <property type="entry name" value="WD40_rpt"/>
</dbReference>
<comment type="similarity">
    <text evidence="1">Belongs to the WD repeat G protein beta family. Ribosomal protein RACK1 subfamily.</text>
</comment>
<dbReference type="SMART" id="SM00320">
    <property type="entry name" value="WD40"/>
    <property type="match status" value="2"/>
</dbReference>
<dbReference type="AlphaFoldDB" id="A0A196SF86"/>
<dbReference type="GO" id="GO:0043022">
    <property type="term" value="F:ribosome binding"/>
    <property type="evidence" value="ECO:0007669"/>
    <property type="project" value="InterPro"/>
</dbReference>
<accession>A0A196SF86</accession>
<dbReference type="GO" id="GO:0045182">
    <property type="term" value="F:translation regulator activity"/>
    <property type="evidence" value="ECO:0007669"/>
    <property type="project" value="InterPro"/>
</dbReference>